<evidence type="ECO:0000259" key="2">
    <source>
        <dbReference type="Pfam" id="PF00561"/>
    </source>
</evidence>
<dbReference type="GO" id="GO:0016787">
    <property type="term" value="F:hydrolase activity"/>
    <property type="evidence" value="ECO:0007669"/>
    <property type="project" value="UniProtKB-KW"/>
</dbReference>
<dbReference type="Proteomes" id="UP000642094">
    <property type="component" value="Unassembled WGS sequence"/>
</dbReference>
<dbReference type="Pfam" id="PF00561">
    <property type="entry name" value="Abhydrolase_1"/>
    <property type="match status" value="1"/>
</dbReference>
<feature type="domain" description="AB hydrolase-1" evidence="2">
    <location>
        <begin position="35"/>
        <end position="271"/>
    </location>
</feature>
<name>A0ABR7ZX51_9CYAN</name>
<evidence type="ECO:0000313" key="4">
    <source>
        <dbReference type="Proteomes" id="UP000642094"/>
    </source>
</evidence>
<comment type="caution">
    <text evidence="3">The sequence shown here is derived from an EMBL/GenBank/DDBJ whole genome shotgun (WGS) entry which is preliminary data.</text>
</comment>
<reference evidence="3 4" key="1">
    <citation type="journal article" date="2020" name="ISME J.">
        <title>Comparative genomics reveals insights into cyanobacterial evolution and habitat adaptation.</title>
        <authorList>
            <person name="Chen M.Y."/>
            <person name="Teng W.K."/>
            <person name="Zhao L."/>
            <person name="Hu C.X."/>
            <person name="Zhou Y.K."/>
            <person name="Han B.P."/>
            <person name="Song L.R."/>
            <person name="Shu W.S."/>
        </authorList>
    </citation>
    <scope>NUCLEOTIDE SEQUENCE [LARGE SCALE GENOMIC DNA]</scope>
    <source>
        <strain evidence="3 4">FACHB-723</strain>
    </source>
</reference>
<keyword evidence="1 3" id="KW-0378">Hydrolase</keyword>
<dbReference type="EMBL" id="JACJQB010000015">
    <property type="protein sequence ID" value="MBD2188407.1"/>
    <property type="molecule type" value="Genomic_DNA"/>
</dbReference>
<organism evidence="3 4">
    <name type="scientific">Pseudanabaena mucicola FACHB-723</name>
    <dbReference type="NCBI Taxonomy" id="2692860"/>
    <lineage>
        <taxon>Bacteria</taxon>
        <taxon>Bacillati</taxon>
        <taxon>Cyanobacteriota</taxon>
        <taxon>Cyanophyceae</taxon>
        <taxon>Pseudanabaenales</taxon>
        <taxon>Pseudanabaenaceae</taxon>
        <taxon>Pseudanabaena</taxon>
    </lineage>
</organism>
<evidence type="ECO:0000256" key="1">
    <source>
        <dbReference type="ARBA" id="ARBA00022801"/>
    </source>
</evidence>
<dbReference type="PANTHER" id="PTHR43798:SF31">
    <property type="entry name" value="AB HYDROLASE SUPERFAMILY PROTEIN YCLE"/>
    <property type="match status" value="1"/>
</dbReference>
<dbReference type="PANTHER" id="PTHR43798">
    <property type="entry name" value="MONOACYLGLYCEROL LIPASE"/>
    <property type="match status" value="1"/>
</dbReference>
<proteinExistence type="predicted"/>
<sequence>MSSVTIRGAKHSYSLTTPTQFANSKLHQPAPFAIAFLHGWMLSQAYWQPLIQQLEANFSCLSYDLRGFGRSELGDDQEYSLISYAKDLEELLDRLGIEQVWLVGHSLGGAIALWAANSLCDRVLGVVCLNAGGGIYIKEEFEKFRTAGKIILNLRPRWLQNLTPVHSQFAKDSVHTPLDMQWGKQRVIDFVSAKYPAAKGTLLDSTSEQEVHKLPQIVSKLRQPVYFIAGANDKIMEPKYVRHLASFHPSFNGCGENVFELPECGHMAMLEQTNLLHTLLLDLFAKPVNAPSYL</sequence>
<dbReference type="Gene3D" id="3.40.50.1820">
    <property type="entry name" value="alpha/beta hydrolase"/>
    <property type="match status" value="1"/>
</dbReference>
<evidence type="ECO:0000313" key="3">
    <source>
        <dbReference type="EMBL" id="MBD2188407.1"/>
    </source>
</evidence>
<accession>A0ABR7ZX51</accession>
<dbReference type="RefSeq" id="WP_190403259.1">
    <property type="nucleotide sequence ID" value="NZ_JACJQB010000015.1"/>
</dbReference>
<dbReference type="InterPro" id="IPR050266">
    <property type="entry name" value="AB_hydrolase_sf"/>
</dbReference>
<keyword evidence="4" id="KW-1185">Reference proteome</keyword>
<dbReference type="PRINTS" id="PR00111">
    <property type="entry name" value="ABHYDROLASE"/>
</dbReference>
<dbReference type="InterPro" id="IPR029058">
    <property type="entry name" value="AB_hydrolase_fold"/>
</dbReference>
<dbReference type="InterPro" id="IPR000073">
    <property type="entry name" value="AB_hydrolase_1"/>
</dbReference>
<dbReference type="SUPFAM" id="SSF53474">
    <property type="entry name" value="alpha/beta-Hydrolases"/>
    <property type="match status" value="1"/>
</dbReference>
<protein>
    <submittedName>
        <fullName evidence="3">Alpha/beta hydrolase</fullName>
    </submittedName>
</protein>
<gene>
    <name evidence="3" type="ORF">H6F41_09645</name>
</gene>